<feature type="compositionally biased region" description="Basic and acidic residues" evidence="1">
    <location>
        <begin position="716"/>
        <end position="725"/>
    </location>
</feature>
<evidence type="ECO:0000313" key="3">
    <source>
        <dbReference type="Proteomes" id="UP000800035"/>
    </source>
</evidence>
<dbReference type="AlphaFoldDB" id="A0A6A5TUJ0"/>
<feature type="compositionally biased region" description="Low complexity" evidence="1">
    <location>
        <begin position="654"/>
        <end position="665"/>
    </location>
</feature>
<proteinExistence type="predicted"/>
<sequence>MAQLDRRLSNSKLTSSIRLRTLLSPVNGTFSKIPPSLRNALHLLHLRDLDALENHFLALEAFLKPWCHFRDTFFLLCSADQPRASSPGTIRKTDVLRFYTNFLHGELRYDPRADDNASQYTDDETKYGTYDNSHWAVQDYEKLMYAWILQEFKVGKMRNPYGFKYFELKNQCTAWEEVIEPIVQAVRDSYDVRGRYYYGRLAKFIEARSPSRLAFPESNVVEGAFGISLPTRSQTSGAPQTPFRLVSFSKGGMLSTDSPVLNSSSEYILPRDKQLTEKEIDEVEVELRNVAEKYGGMIERPKFKTRIDDWLAVQKERVQQRHLIEKVRGGGKKTARSTSAARRTNSMFGCRGLGVSSGENSPYDVRNSVSTLSSAGGRSSASPSFPYSLSPRGDGFNSPTNEKKAKKDKEAVVPYGRYGYVRSPTKSQSPKTPDGVPRRIDLPDTPPSDKTTKNQQQSKVREKTLAEREKEQPWTKPVPPFAKPNMHRQSSDGVYTSIRNSNPFAEADRPKFGSILDEGDTNYVMTPINDGPPSAIPKPLFNKGTSEKYRDEEFLSPSPEADRQSGPRHPSYAGNGYEDELTPDFIAHKLHATLAYDPEADDSMYAQRMRKADRTHAHGTDEQAPRHNLALRNPTPQAVPWPRQSSLVPSEFQSAMADYDSSDSSPAPPIPAKNPRRADSMRRLTGGTASPEPSRILGPRIISKENIRAHLSLSRESSRESLARVEEDEDEEVEGGKRDVRQLNAFNKHMFPRRDRNGIPVGVWMGRNV</sequence>
<evidence type="ECO:0000313" key="2">
    <source>
        <dbReference type="EMBL" id="KAF1955964.1"/>
    </source>
</evidence>
<organism evidence="2 3">
    <name type="scientific">Byssothecium circinans</name>
    <dbReference type="NCBI Taxonomy" id="147558"/>
    <lineage>
        <taxon>Eukaryota</taxon>
        <taxon>Fungi</taxon>
        <taxon>Dikarya</taxon>
        <taxon>Ascomycota</taxon>
        <taxon>Pezizomycotina</taxon>
        <taxon>Dothideomycetes</taxon>
        <taxon>Pleosporomycetidae</taxon>
        <taxon>Pleosporales</taxon>
        <taxon>Massarineae</taxon>
        <taxon>Massarinaceae</taxon>
        <taxon>Byssothecium</taxon>
    </lineage>
</organism>
<evidence type="ECO:0000256" key="1">
    <source>
        <dbReference type="SAM" id="MobiDB-lite"/>
    </source>
</evidence>
<dbReference type="Proteomes" id="UP000800035">
    <property type="component" value="Unassembled WGS sequence"/>
</dbReference>
<protein>
    <submittedName>
        <fullName evidence="2">Uncharacterized protein</fullName>
    </submittedName>
</protein>
<keyword evidence="3" id="KW-1185">Reference proteome</keyword>
<feature type="compositionally biased region" description="Polar residues" evidence="1">
    <location>
        <begin position="643"/>
        <end position="653"/>
    </location>
</feature>
<name>A0A6A5TUJ0_9PLEO</name>
<feature type="region of interest" description="Disordered" evidence="1">
    <location>
        <begin position="327"/>
        <end position="579"/>
    </location>
</feature>
<reference evidence="2" key="1">
    <citation type="journal article" date="2020" name="Stud. Mycol.">
        <title>101 Dothideomycetes genomes: a test case for predicting lifestyles and emergence of pathogens.</title>
        <authorList>
            <person name="Haridas S."/>
            <person name="Albert R."/>
            <person name="Binder M."/>
            <person name="Bloem J."/>
            <person name="Labutti K."/>
            <person name="Salamov A."/>
            <person name="Andreopoulos B."/>
            <person name="Baker S."/>
            <person name="Barry K."/>
            <person name="Bills G."/>
            <person name="Bluhm B."/>
            <person name="Cannon C."/>
            <person name="Castanera R."/>
            <person name="Culley D."/>
            <person name="Daum C."/>
            <person name="Ezra D."/>
            <person name="Gonzalez J."/>
            <person name="Henrissat B."/>
            <person name="Kuo A."/>
            <person name="Liang C."/>
            <person name="Lipzen A."/>
            <person name="Lutzoni F."/>
            <person name="Magnuson J."/>
            <person name="Mondo S."/>
            <person name="Nolan M."/>
            <person name="Ohm R."/>
            <person name="Pangilinan J."/>
            <person name="Park H.-J."/>
            <person name="Ramirez L."/>
            <person name="Alfaro M."/>
            <person name="Sun H."/>
            <person name="Tritt A."/>
            <person name="Yoshinaga Y."/>
            <person name="Zwiers L.-H."/>
            <person name="Turgeon B."/>
            <person name="Goodwin S."/>
            <person name="Spatafora J."/>
            <person name="Crous P."/>
            <person name="Grigoriev I."/>
        </authorList>
    </citation>
    <scope>NUCLEOTIDE SEQUENCE</scope>
    <source>
        <strain evidence="2">CBS 675.92</strain>
    </source>
</reference>
<feature type="compositionally biased region" description="Polar residues" evidence="1">
    <location>
        <begin position="336"/>
        <end position="347"/>
    </location>
</feature>
<feature type="compositionally biased region" description="Polar residues" evidence="1">
    <location>
        <begin position="487"/>
        <end position="503"/>
    </location>
</feature>
<feature type="compositionally biased region" description="Basic and acidic residues" evidence="1">
    <location>
        <begin position="610"/>
        <end position="625"/>
    </location>
</feature>
<feature type="region of interest" description="Disordered" evidence="1">
    <location>
        <begin position="714"/>
        <end position="736"/>
    </location>
</feature>
<accession>A0A6A5TUJ0</accession>
<dbReference type="OrthoDB" id="3799259at2759"/>
<feature type="compositionally biased region" description="Low complexity" evidence="1">
    <location>
        <begin position="368"/>
        <end position="391"/>
    </location>
</feature>
<feature type="region of interest" description="Disordered" evidence="1">
    <location>
        <begin position="604"/>
        <end position="701"/>
    </location>
</feature>
<gene>
    <name evidence="2" type="ORF">CC80DRAFT_549023</name>
</gene>
<feature type="compositionally biased region" description="Basic and acidic residues" evidence="1">
    <location>
        <begin position="401"/>
        <end position="411"/>
    </location>
</feature>
<dbReference type="EMBL" id="ML976993">
    <property type="protein sequence ID" value="KAF1955964.1"/>
    <property type="molecule type" value="Genomic_DNA"/>
</dbReference>
<feature type="compositionally biased region" description="Basic and acidic residues" evidence="1">
    <location>
        <begin position="459"/>
        <end position="473"/>
    </location>
</feature>